<dbReference type="InterPro" id="IPR036167">
    <property type="entry name" value="tRNA_intron_Endo_cat-like_sf"/>
</dbReference>
<dbReference type="PANTHER" id="PTHR13070:SF0">
    <property type="entry name" value="TRNA-SPLICING ENDONUCLEASE SUBUNIT SEN34"/>
    <property type="match status" value="1"/>
</dbReference>
<comment type="similarity">
    <text evidence="1">Belongs to the tRNA-intron endonuclease family.</text>
</comment>
<name>A0A8H7EN72_9FUNG</name>
<keyword evidence="3" id="KW-0819">tRNA processing</keyword>
<dbReference type="GO" id="GO:0000213">
    <property type="term" value="F:tRNA-intron lyase activity"/>
    <property type="evidence" value="ECO:0007669"/>
    <property type="project" value="UniProtKB-EC"/>
</dbReference>
<dbReference type="NCBIfam" id="TIGR00324">
    <property type="entry name" value="endA"/>
    <property type="match status" value="1"/>
</dbReference>
<dbReference type="GO" id="GO:0005634">
    <property type="term" value="C:nucleus"/>
    <property type="evidence" value="ECO:0007669"/>
    <property type="project" value="UniProtKB-ARBA"/>
</dbReference>
<evidence type="ECO:0000313" key="7">
    <source>
        <dbReference type="EMBL" id="KAF7724009.1"/>
    </source>
</evidence>
<evidence type="ECO:0000313" key="8">
    <source>
        <dbReference type="Proteomes" id="UP000605846"/>
    </source>
</evidence>
<dbReference type="GO" id="GO:0003676">
    <property type="term" value="F:nucleic acid binding"/>
    <property type="evidence" value="ECO:0007669"/>
    <property type="project" value="InterPro"/>
</dbReference>
<keyword evidence="8" id="KW-1185">Reference proteome</keyword>
<keyword evidence="4" id="KW-0456">Lyase</keyword>
<dbReference type="Pfam" id="PF01974">
    <property type="entry name" value="tRNA_int_endo"/>
    <property type="match status" value="1"/>
</dbReference>
<evidence type="ECO:0000256" key="3">
    <source>
        <dbReference type="ARBA" id="ARBA00022694"/>
    </source>
</evidence>
<dbReference type="AlphaFoldDB" id="A0A8H7EN72"/>
<dbReference type="PANTHER" id="PTHR13070">
    <property type="entry name" value="TRNA-SPLICING ENDONUCLEASE SUBUNIT SEN34-RELATED"/>
    <property type="match status" value="1"/>
</dbReference>
<dbReference type="SUPFAM" id="SSF53032">
    <property type="entry name" value="tRNA-intron endonuclease catalytic domain-like"/>
    <property type="match status" value="1"/>
</dbReference>
<keyword evidence="7" id="KW-0255">Endonuclease</keyword>
<comment type="catalytic activity">
    <reaction evidence="5">
        <text>pretRNA = a 3'-half-tRNA molecule with a 5'-OH end + a 5'-half-tRNA molecule with a 2',3'-cyclic phosphate end + an intron with a 2',3'-cyclic phosphate and a 5'-hydroxyl terminus.</text>
        <dbReference type="EC" id="4.6.1.16"/>
    </reaction>
</comment>
<evidence type="ECO:0000256" key="2">
    <source>
        <dbReference type="ARBA" id="ARBA00012573"/>
    </source>
</evidence>
<evidence type="ECO:0000256" key="1">
    <source>
        <dbReference type="ARBA" id="ARBA00008078"/>
    </source>
</evidence>
<sequence length="111" mass="12650">MHFATFDGEWTYPDSKHEKAKSRVFEYLWRQGLYITNGSKFGGDYLAYPGDPMKFHSHYVVGVHDSHQTLTPLDIIGMGRLATNVKKTYVIAATVNTEEAIETFSVRWAGF</sequence>
<reference evidence="7" key="1">
    <citation type="submission" date="2020-01" db="EMBL/GenBank/DDBJ databases">
        <title>Genome Sequencing of Three Apophysomyces-Like Fungal Strains Confirms a Novel Fungal Genus in the Mucoromycota with divergent Burkholderia-like Endosymbiotic Bacteria.</title>
        <authorList>
            <person name="Stajich J.E."/>
            <person name="Macias A.M."/>
            <person name="Carter-House D."/>
            <person name="Lovett B."/>
            <person name="Kasson L.R."/>
            <person name="Berry K."/>
            <person name="Grigoriev I."/>
            <person name="Chang Y."/>
            <person name="Spatafora J."/>
            <person name="Kasson M.T."/>
        </authorList>
    </citation>
    <scope>NUCLEOTIDE SEQUENCE</scope>
    <source>
        <strain evidence="7">NRRL A-21654</strain>
    </source>
</reference>
<dbReference type="InterPro" id="IPR011856">
    <property type="entry name" value="tRNA_endonuc-like_dom_sf"/>
</dbReference>
<gene>
    <name evidence="7" type="primary">TSEN34</name>
    <name evidence="7" type="ORF">EC973_001469</name>
</gene>
<proteinExistence type="inferred from homology"/>
<accession>A0A8H7EN72</accession>
<dbReference type="OrthoDB" id="48041at2759"/>
<feature type="domain" description="tRNA intron endonuclease catalytic" evidence="6">
    <location>
        <begin position="21"/>
        <end position="98"/>
    </location>
</feature>
<dbReference type="Gene3D" id="3.40.1350.10">
    <property type="match status" value="1"/>
</dbReference>
<keyword evidence="7" id="KW-0540">Nuclease</keyword>
<protein>
    <recommendedName>
        <fullName evidence="2">tRNA-intron lyase</fullName>
        <ecNumber evidence="2">4.6.1.16</ecNumber>
    </recommendedName>
</protein>
<dbReference type="EMBL" id="JABAYA010000133">
    <property type="protein sequence ID" value="KAF7724009.1"/>
    <property type="molecule type" value="Genomic_DNA"/>
</dbReference>
<dbReference type="GO" id="GO:0000379">
    <property type="term" value="P:tRNA-type intron splice site recognition and cleavage"/>
    <property type="evidence" value="ECO:0007669"/>
    <property type="project" value="TreeGrafter"/>
</dbReference>
<dbReference type="InterPro" id="IPR006677">
    <property type="entry name" value="tRNA_intron_Endonuc_cat-like"/>
</dbReference>
<dbReference type="Proteomes" id="UP000605846">
    <property type="component" value="Unassembled WGS sequence"/>
</dbReference>
<evidence type="ECO:0000256" key="4">
    <source>
        <dbReference type="ARBA" id="ARBA00023239"/>
    </source>
</evidence>
<dbReference type="CDD" id="cd22363">
    <property type="entry name" value="tRNA-intron_lyase_C"/>
    <property type="match status" value="1"/>
</dbReference>
<evidence type="ECO:0000256" key="5">
    <source>
        <dbReference type="ARBA" id="ARBA00034031"/>
    </source>
</evidence>
<evidence type="ECO:0000259" key="6">
    <source>
        <dbReference type="Pfam" id="PF01974"/>
    </source>
</evidence>
<organism evidence="7 8">
    <name type="scientific">Apophysomyces ossiformis</name>
    <dbReference type="NCBI Taxonomy" id="679940"/>
    <lineage>
        <taxon>Eukaryota</taxon>
        <taxon>Fungi</taxon>
        <taxon>Fungi incertae sedis</taxon>
        <taxon>Mucoromycota</taxon>
        <taxon>Mucoromycotina</taxon>
        <taxon>Mucoromycetes</taxon>
        <taxon>Mucorales</taxon>
        <taxon>Mucorineae</taxon>
        <taxon>Mucoraceae</taxon>
        <taxon>Apophysomyces</taxon>
    </lineage>
</organism>
<comment type="caution">
    <text evidence="7">The sequence shown here is derived from an EMBL/GenBank/DDBJ whole genome shotgun (WGS) entry which is preliminary data.</text>
</comment>
<dbReference type="InterPro" id="IPR006676">
    <property type="entry name" value="tRNA_splic"/>
</dbReference>
<dbReference type="EC" id="4.6.1.16" evidence="2"/>
<keyword evidence="7" id="KW-0378">Hydrolase</keyword>